<gene>
    <name evidence="4" type="ORF">Ccrd_023667</name>
</gene>
<keyword evidence="5" id="KW-1185">Reference proteome</keyword>
<dbReference type="InterPro" id="IPR054296">
    <property type="entry name" value="DUF7032"/>
</dbReference>
<comment type="caution">
    <text evidence="4">The sequence shown here is derived from an EMBL/GenBank/DDBJ whole genome shotgun (WGS) entry which is preliminary data.</text>
</comment>
<evidence type="ECO:0000256" key="2">
    <source>
        <dbReference type="PROSITE-ProRule" id="PRU00259"/>
    </source>
</evidence>
<keyword evidence="1" id="KW-0677">Repeat</keyword>
<dbReference type="OMA" id="RHVTDCD"/>
<accession>A0A124SDV1</accession>
<dbReference type="AlphaFoldDB" id="A0A124SDV1"/>
<organism evidence="4 5">
    <name type="scientific">Cynara cardunculus var. scolymus</name>
    <name type="common">Globe artichoke</name>
    <name type="synonym">Cynara scolymus</name>
    <dbReference type="NCBI Taxonomy" id="59895"/>
    <lineage>
        <taxon>Eukaryota</taxon>
        <taxon>Viridiplantae</taxon>
        <taxon>Streptophyta</taxon>
        <taxon>Embryophyta</taxon>
        <taxon>Tracheophyta</taxon>
        <taxon>Spermatophyta</taxon>
        <taxon>Magnoliopsida</taxon>
        <taxon>eudicotyledons</taxon>
        <taxon>Gunneridae</taxon>
        <taxon>Pentapetalae</taxon>
        <taxon>asterids</taxon>
        <taxon>campanulids</taxon>
        <taxon>Asterales</taxon>
        <taxon>Asteraceae</taxon>
        <taxon>Carduoideae</taxon>
        <taxon>Cardueae</taxon>
        <taxon>Carduinae</taxon>
        <taxon>Cynara</taxon>
    </lineage>
</organism>
<dbReference type="SUPFAM" id="SSF48371">
    <property type="entry name" value="ARM repeat"/>
    <property type="match status" value="1"/>
</dbReference>
<name>A0A124SDV1_CYNCS</name>
<dbReference type="EMBL" id="LEKV01003809">
    <property type="protein sequence ID" value="KVH98127.1"/>
    <property type="molecule type" value="Genomic_DNA"/>
</dbReference>
<feature type="repeat" description="ARM" evidence="2">
    <location>
        <begin position="181"/>
        <end position="224"/>
    </location>
</feature>
<dbReference type="Pfam" id="PF23005">
    <property type="entry name" value="DUF7032"/>
    <property type="match status" value="1"/>
</dbReference>
<proteinExistence type="predicted"/>
<dbReference type="Gene3D" id="1.25.10.10">
    <property type="entry name" value="Leucine-rich Repeat Variant"/>
    <property type="match status" value="2"/>
</dbReference>
<feature type="domain" description="DUF7032" evidence="3">
    <location>
        <begin position="15"/>
        <end position="122"/>
    </location>
</feature>
<evidence type="ECO:0000259" key="3">
    <source>
        <dbReference type="Pfam" id="PF23005"/>
    </source>
</evidence>
<dbReference type="Gramene" id="KVH98127">
    <property type="protein sequence ID" value="KVH98127"/>
    <property type="gene ID" value="Ccrd_023667"/>
</dbReference>
<dbReference type="PROSITE" id="PS50176">
    <property type="entry name" value="ARM_REPEAT"/>
    <property type="match status" value="1"/>
</dbReference>
<reference evidence="4 5" key="1">
    <citation type="journal article" date="2016" name="Sci. Rep.">
        <title>The genome sequence of the outbreeding globe artichoke constructed de novo incorporating a phase-aware low-pass sequencing strategy of F1 progeny.</title>
        <authorList>
            <person name="Scaglione D."/>
            <person name="Reyes-Chin-Wo S."/>
            <person name="Acquadro A."/>
            <person name="Froenicke L."/>
            <person name="Portis E."/>
            <person name="Beitel C."/>
            <person name="Tirone M."/>
            <person name="Mauro R."/>
            <person name="Lo Monaco A."/>
            <person name="Mauromicale G."/>
            <person name="Faccioli P."/>
            <person name="Cattivelli L."/>
            <person name="Rieseberg L."/>
            <person name="Michelmore R."/>
            <person name="Lanteri S."/>
        </authorList>
    </citation>
    <scope>NUCLEOTIDE SEQUENCE [LARGE SCALE GENOMIC DNA]</scope>
    <source>
        <strain evidence="4">2C</strain>
    </source>
</reference>
<protein>
    <submittedName>
        <fullName evidence="4">Armadillo</fullName>
    </submittedName>
</protein>
<evidence type="ECO:0000313" key="4">
    <source>
        <dbReference type="EMBL" id="KVH98127.1"/>
    </source>
</evidence>
<sequence length="555" mass="60747">MNPQENEDDDAMEAQTLQVIESLIHSISHTQSFKGKWSLMETKLSDLKTQLSDVSDFPPNSISADLRHALFRTLSDALSLSLTCHSPNLPAGKLKTQNDVDSISAKLDNHIRDWEVITRSGVLHDDVVPSPVSRESVRVESRNLITRLQIGSGESRNSALDSLLRLIGEDDKNVIIAVAQGVVPVLVRLLDSGSSPEIIEKTVTAIARVSTINSSTKVLMAEGLLLLHYLIRVLDSGTGIAIEKACITLQALTLSKENATAIGSRGGISSLLEISQSGTPSSQAAAAAVLRNLAIFSDTRDNFMEEHAISVLLTLASSGTAMAQEYSISCLSNLVKEDDDMKLLIARKGGIGSLKNFWDSAIVGRSLEVAVEFLSNLASDQRLVEFIILNDFLNRLIIVLNCGVLGVRIHAAEAIFKIGYNTKTRKELGENGFIPPLIRMLDGKAIEEIEASSKALSTILIHPENRRIYRKEQKGIMSAVRLLDSSITNLDKKYAVSILMSLTHSMKCRKEMVKSGVLLHLQKLVEMDVEGAKKLQEVINGRKLWGVFKRSPRTP</sequence>
<dbReference type="SMART" id="SM00185">
    <property type="entry name" value="ARM"/>
    <property type="match status" value="4"/>
</dbReference>
<evidence type="ECO:0000256" key="1">
    <source>
        <dbReference type="ARBA" id="ARBA00022737"/>
    </source>
</evidence>
<dbReference type="InterPro" id="IPR016024">
    <property type="entry name" value="ARM-type_fold"/>
</dbReference>
<evidence type="ECO:0000313" key="5">
    <source>
        <dbReference type="Proteomes" id="UP000243975"/>
    </source>
</evidence>
<dbReference type="OrthoDB" id="7537227at2759"/>
<dbReference type="Proteomes" id="UP000243975">
    <property type="component" value="Unassembled WGS sequence"/>
</dbReference>
<dbReference type="InterPro" id="IPR000225">
    <property type="entry name" value="Armadillo"/>
</dbReference>
<dbReference type="InterPro" id="IPR011989">
    <property type="entry name" value="ARM-like"/>
</dbReference>
<dbReference type="PANTHER" id="PTHR46043">
    <property type="entry name" value="ARM REPEAT SUPERFAMILY PROTEIN"/>
    <property type="match status" value="1"/>
</dbReference>
<dbReference type="PANTHER" id="PTHR46043:SF14">
    <property type="entry name" value="ARMADILLO-LIKE HELICAL PROTEIN"/>
    <property type="match status" value="1"/>
</dbReference>